<keyword evidence="9" id="KW-0812">Transmembrane</keyword>
<dbReference type="Pfam" id="PF01343">
    <property type="entry name" value="Peptidase_S49"/>
    <property type="match status" value="2"/>
</dbReference>
<dbReference type="Gene3D" id="3.90.226.10">
    <property type="entry name" value="2-enoyl-CoA Hydratase, Chain A, domain 1"/>
    <property type="match status" value="3"/>
</dbReference>
<dbReference type="InterPro" id="IPR002142">
    <property type="entry name" value="Peptidase_S49"/>
</dbReference>
<proteinExistence type="inferred from homology"/>
<dbReference type="PIRSF" id="PIRSF001217">
    <property type="entry name" value="Protease_4_SppA"/>
    <property type="match status" value="1"/>
</dbReference>
<dbReference type="PANTHER" id="PTHR33209">
    <property type="entry name" value="PROTEASE 4"/>
    <property type="match status" value="1"/>
</dbReference>
<evidence type="ECO:0000313" key="12">
    <source>
        <dbReference type="Proteomes" id="UP000030700"/>
    </source>
</evidence>
<evidence type="ECO:0000256" key="3">
    <source>
        <dbReference type="ARBA" id="ARBA00022670"/>
    </source>
</evidence>
<dbReference type="CDD" id="cd07023">
    <property type="entry name" value="S49_Sppa_N_C"/>
    <property type="match status" value="1"/>
</dbReference>
<dbReference type="GO" id="GO:0008236">
    <property type="term" value="F:serine-type peptidase activity"/>
    <property type="evidence" value="ECO:0007669"/>
    <property type="project" value="UniProtKB-KW"/>
</dbReference>
<dbReference type="InterPro" id="IPR029045">
    <property type="entry name" value="ClpP/crotonase-like_dom_sf"/>
</dbReference>
<dbReference type="NCBIfam" id="TIGR00705">
    <property type="entry name" value="SppA_67K"/>
    <property type="match status" value="1"/>
</dbReference>
<accession>A0A081BN06</accession>
<feature type="region of interest" description="Disordered" evidence="8">
    <location>
        <begin position="290"/>
        <end position="324"/>
    </location>
</feature>
<sequence length="630" mass="70492">MSSFRRTRLRISLWRWIKQAFKILRHIFVGVWLALFLALIISVGWFFREVNRVPKVKDNSLLSITLDGMILEGPAFGSTAQHILGEDVQTLRGMLNNLRKATKDPRITGIALTLKGYGMSYGTGSEIREELAQFKAAGKKIFVYMDWAYPGKYLFASLGDKIYMSPSGGMDFAVFSMEMPFYRKLLDKIGITPEHIYIGKYKTGPQPEMLEKMSDEHREVSNILLEAFYNNFVEQAAANRKVSQETVKGWVDSGFFSAKDALEMGLVDELVYEKDFEHALKVELGIMKPGSASATDKPASESKKAENAKDEKEEPELPSVNNSQYARVKVDAPNLYTTGEKIAMIYASGVIISGKSSPIGAQSPMIGSESLTELLEKVRKDKEIKGVIIRLDSGGGGASASDEIRHAVEKLKEKKPVMISMSTLAASGGYMMSAPADKIFAYPLTITGSIGIYSTFYHFQRLQEWLGINMEIIERGKNSGIFSTSRPRTSEETQRMEHYLRQFYDGFVEGVANGRHLTVEATDAIAQGRVWTGRQGLENGLVDEIGGFDEVIAAMKKQLNIPEKDEVQLVEYPELENPWRLLWHRFVNTQIAANVPAALLDAQEELHLIEQLAAERELALLPDLIETPKQ</sequence>
<evidence type="ECO:0000313" key="11">
    <source>
        <dbReference type="EMBL" id="GAK51772.1"/>
    </source>
</evidence>
<dbReference type="EMBL" id="DF820457">
    <property type="protein sequence ID" value="GAK51772.1"/>
    <property type="molecule type" value="Genomic_DNA"/>
</dbReference>
<name>A0A081BN06_9BACT</name>
<reference evidence="11 12" key="1">
    <citation type="journal article" date="2015" name="PeerJ">
        <title>First genomic representation of candidate bacterial phylum KSB3 points to enhanced environmental sensing as a trigger of wastewater bulking.</title>
        <authorList>
            <person name="Sekiguchi Y."/>
            <person name="Ohashi A."/>
            <person name="Parks D.H."/>
            <person name="Yamauchi T."/>
            <person name="Tyson G.W."/>
            <person name="Hugenholtz P."/>
        </authorList>
    </citation>
    <scope>NUCLEOTIDE SEQUENCE [LARGE SCALE GENOMIC DNA]</scope>
</reference>
<dbReference type="SUPFAM" id="SSF52096">
    <property type="entry name" value="ClpP/crotonase"/>
    <property type="match status" value="2"/>
</dbReference>
<evidence type="ECO:0000256" key="4">
    <source>
        <dbReference type="ARBA" id="ARBA00022801"/>
    </source>
</evidence>
<keyword evidence="9" id="KW-1133">Transmembrane helix</keyword>
<dbReference type="AlphaFoldDB" id="A0A081BN06"/>
<evidence type="ECO:0000256" key="2">
    <source>
        <dbReference type="ARBA" id="ARBA00008683"/>
    </source>
</evidence>
<comment type="subcellular location">
    <subcellularLocation>
        <location evidence="1">Membrane</location>
    </subcellularLocation>
</comment>
<dbReference type="GO" id="GO:0016020">
    <property type="term" value="C:membrane"/>
    <property type="evidence" value="ECO:0007669"/>
    <property type="project" value="UniProtKB-SubCell"/>
</dbReference>
<feature type="active site" description="Nucleophile" evidence="7">
    <location>
        <position position="427"/>
    </location>
</feature>
<evidence type="ECO:0000256" key="9">
    <source>
        <dbReference type="SAM" id="Phobius"/>
    </source>
</evidence>
<protein>
    <submittedName>
        <fullName evidence="11">Signal peptide peptidase SppA, 67K type</fullName>
    </submittedName>
</protein>
<dbReference type="InterPro" id="IPR047272">
    <property type="entry name" value="S49_SppA_C"/>
</dbReference>
<dbReference type="NCBIfam" id="TIGR00706">
    <property type="entry name" value="SppA_dom"/>
    <property type="match status" value="1"/>
</dbReference>
<evidence type="ECO:0000256" key="1">
    <source>
        <dbReference type="ARBA" id="ARBA00004370"/>
    </source>
</evidence>
<feature type="domain" description="Peptidase S49" evidence="10">
    <location>
        <begin position="410"/>
        <end position="560"/>
    </location>
</feature>
<dbReference type="InterPro" id="IPR004634">
    <property type="entry name" value="Pept_S49_pIV"/>
</dbReference>
<gene>
    <name evidence="11" type="ORF">U14_03017</name>
</gene>
<dbReference type="PANTHER" id="PTHR33209:SF1">
    <property type="entry name" value="PEPTIDASE S49 DOMAIN-CONTAINING PROTEIN"/>
    <property type="match status" value="1"/>
</dbReference>
<dbReference type="CDD" id="cd07018">
    <property type="entry name" value="S49_SppA_67K_type"/>
    <property type="match status" value="1"/>
</dbReference>
<dbReference type="InterPro" id="IPR004635">
    <property type="entry name" value="Pept_S49_SppA"/>
</dbReference>
<keyword evidence="12" id="KW-1185">Reference proteome</keyword>
<evidence type="ECO:0000256" key="5">
    <source>
        <dbReference type="ARBA" id="ARBA00022825"/>
    </source>
</evidence>
<dbReference type="Gene3D" id="6.20.330.10">
    <property type="match status" value="1"/>
</dbReference>
<keyword evidence="3" id="KW-0645">Protease</keyword>
<feature type="transmembrane region" description="Helical" evidence="9">
    <location>
        <begin position="23"/>
        <end position="47"/>
    </location>
</feature>
<organism evidence="11 12">
    <name type="scientific">Candidatus Moduliflexus flocculans</name>
    <dbReference type="NCBI Taxonomy" id="1499966"/>
    <lineage>
        <taxon>Bacteria</taxon>
        <taxon>Candidatus Moduliflexota</taxon>
        <taxon>Candidatus Moduliflexia</taxon>
        <taxon>Candidatus Moduliflexales</taxon>
        <taxon>Candidatus Moduliflexaceae</taxon>
    </lineage>
</organism>
<evidence type="ECO:0000256" key="7">
    <source>
        <dbReference type="PIRSR" id="PIRSR001217-1"/>
    </source>
</evidence>
<dbReference type="GO" id="GO:0006465">
    <property type="term" value="P:signal peptide processing"/>
    <property type="evidence" value="ECO:0007669"/>
    <property type="project" value="InterPro"/>
</dbReference>
<dbReference type="InterPro" id="IPR047217">
    <property type="entry name" value="S49_SppA_67K_type_N"/>
</dbReference>
<evidence type="ECO:0000256" key="6">
    <source>
        <dbReference type="ARBA" id="ARBA00023136"/>
    </source>
</evidence>
<comment type="similarity">
    <text evidence="2">Belongs to the peptidase S49 family.</text>
</comment>
<feature type="compositionally biased region" description="Basic and acidic residues" evidence="8">
    <location>
        <begin position="298"/>
        <end position="312"/>
    </location>
</feature>
<dbReference type="STRING" id="1499966.U14_03017"/>
<evidence type="ECO:0000256" key="8">
    <source>
        <dbReference type="SAM" id="MobiDB-lite"/>
    </source>
</evidence>
<keyword evidence="4" id="KW-0378">Hydrolase</keyword>
<feature type="active site" description="Proton donor/acceptor" evidence="7">
    <location>
        <position position="202"/>
    </location>
</feature>
<keyword evidence="6 9" id="KW-0472">Membrane</keyword>
<dbReference type="Proteomes" id="UP000030700">
    <property type="component" value="Unassembled WGS sequence"/>
</dbReference>
<feature type="domain" description="Peptidase S49" evidence="10">
    <location>
        <begin position="134"/>
        <end position="282"/>
    </location>
</feature>
<dbReference type="HOGENOM" id="CLU_008856_1_1_0"/>
<keyword evidence="5" id="KW-0720">Serine protease</keyword>
<evidence type="ECO:0000259" key="10">
    <source>
        <dbReference type="Pfam" id="PF01343"/>
    </source>
</evidence>